<dbReference type="PANTHER" id="PTHR19964">
    <property type="entry name" value="MULTIPLE PDZ DOMAIN PROTEIN"/>
    <property type="match status" value="1"/>
</dbReference>
<feature type="region of interest" description="Disordered" evidence="1">
    <location>
        <begin position="659"/>
        <end position="698"/>
    </location>
</feature>
<dbReference type="PROSITE" id="PS50106">
    <property type="entry name" value="PDZ"/>
    <property type="match status" value="5"/>
</dbReference>
<proteinExistence type="predicted"/>
<evidence type="ECO:0000256" key="1">
    <source>
        <dbReference type="SAM" id="MobiDB-lite"/>
    </source>
</evidence>
<gene>
    <name evidence="3" type="ORF">UJA718_LOCUS20100</name>
</gene>
<feature type="domain" description="PDZ" evidence="2">
    <location>
        <begin position="707"/>
        <end position="774"/>
    </location>
</feature>
<comment type="caution">
    <text evidence="3">The sequence shown here is derived from an EMBL/GenBank/DDBJ whole genome shotgun (WGS) entry which is preliminary data.</text>
</comment>
<organism evidence="3 4">
    <name type="scientific">Rotaria socialis</name>
    <dbReference type="NCBI Taxonomy" id="392032"/>
    <lineage>
        <taxon>Eukaryota</taxon>
        <taxon>Metazoa</taxon>
        <taxon>Spiralia</taxon>
        <taxon>Gnathifera</taxon>
        <taxon>Rotifera</taxon>
        <taxon>Eurotatoria</taxon>
        <taxon>Bdelloidea</taxon>
        <taxon>Philodinida</taxon>
        <taxon>Philodinidae</taxon>
        <taxon>Rotaria</taxon>
    </lineage>
</organism>
<feature type="region of interest" description="Disordered" evidence="1">
    <location>
        <begin position="388"/>
        <end position="420"/>
    </location>
</feature>
<dbReference type="AlphaFoldDB" id="A0A820Q4V0"/>
<feature type="compositionally biased region" description="Low complexity" evidence="1">
    <location>
        <begin position="659"/>
        <end position="677"/>
    </location>
</feature>
<name>A0A820Q4V0_9BILA</name>
<dbReference type="PANTHER" id="PTHR19964:SF92">
    <property type="entry name" value="PATJ HOMOLOG"/>
    <property type="match status" value="1"/>
</dbReference>
<dbReference type="Pfam" id="PF00595">
    <property type="entry name" value="PDZ"/>
    <property type="match status" value="5"/>
</dbReference>
<feature type="domain" description="PDZ" evidence="2">
    <location>
        <begin position="832"/>
        <end position="915"/>
    </location>
</feature>
<dbReference type="InterPro" id="IPR001478">
    <property type="entry name" value="PDZ"/>
</dbReference>
<dbReference type="SUPFAM" id="SSF50156">
    <property type="entry name" value="PDZ domain-like"/>
    <property type="match status" value="5"/>
</dbReference>
<feature type="compositionally biased region" description="Polar residues" evidence="1">
    <location>
        <begin position="576"/>
        <end position="630"/>
    </location>
</feature>
<feature type="compositionally biased region" description="Polar residues" evidence="1">
    <location>
        <begin position="1018"/>
        <end position="1027"/>
    </location>
</feature>
<reference evidence="3" key="1">
    <citation type="submission" date="2021-02" db="EMBL/GenBank/DDBJ databases">
        <authorList>
            <person name="Nowell W R."/>
        </authorList>
    </citation>
    <scope>NUCLEOTIDE SEQUENCE</scope>
</reference>
<evidence type="ECO:0000313" key="4">
    <source>
        <dbReference type="Proteomes" id="UP000663873"/>
    </source>
</evidence>
<dbReference type="CDD" id="cd00136">
    <property type="entry name" value="PDZ_canonical"/>
    <property type="match status" value="1"/>
</dbReference>
<feature type="compositionally biased region" description="Low complexity" evidence="1">
    <location>
        <begin position="388"/>
        <end position="404"/>
    </location>
</feature>
<dbReference type="CDD" id="cd06673">
    <property type="entry name" value="PDZ10_MUPP1-PDZ8_PATJ-like"/>
    <property type="match status" value="1"/>
</dbReference>
<accession>A0A820Q4V0</accession>
<feature type="domain" description="PDZ" evidence="2">
    <location>
        <begin position="262"/>
        <end position="336"/>
    </location>
</feature>
<dbReference type="InterPro" id="IPR051342">
    <property type="entry name" value="PDZ_scaffold"/>
</dbReference>
<evidence type="ECO:0000259" key="2">
    <source>
        <dbReference type="PROSITE" id="PS50106"/>
    </source>
</evidence>
<feature type="region of interest" description="Disordered" evidence="1">
    <location>
        <begin position="512"/>
        <end position="535"/>
    </location>
</feature>
<feature type="compositionally biased region" description="Low complexity" evidence="1">
    <location>
        <begin position="1035"/>
        <end position="1044"/>
    </location>
</feature>
<feature type="domain" description="PDZ" evidence="2">
    <location>
        <begin position="931"/>
        <end position="999"/>
    </location>
</feature>
<feature type="region of interest" description="Disordered" evidence="1">
    <location>
        <begin position="1018"/>
        <end position="1052"/>
    </location>
</feature>
<evidence type="ECO:0000313" key="3">
    <source>
        <dbReference type="EMBL" id="CAF4414764.1"/>
    </source>
</evidence>
<feature type="compositionally biased region" description="Polar residues" evidence="1">
    <location>
        <begin position="684"/>
        <end position="698"/>
    </location>
</feature>
<feature type="region of interest" description="Disordered" evidence="1">
    <location>
        <begin position="575"/>
        <end position="637"/>
    </location>
</feature>
<dbReference type="Gene3D" id="2.30.42.10">
    <property type="match status" value="5"/>
</dbReference>
<dbReference type="InterPro" id="IPR036034">
    <property type="entry name" value="PDZ_sf"/>
</dbReference>
<dbReference type="Proteomes" id="UP000663873">
    <property type="component" value="Unassembled WGS sequence"/>
</dbReference>
<dbReference type="CDD" id="cd06671">
    <property type="entry name" value="PDZ7_MUPP1-PD6_PATJ-like"/>
    <property type="match status" value="1"/>
</dbReference>
<dbReference type="SMART" id="SM00228">
    <property type="entry name" value="PDZ"/>
    <property type="match status" value="5"/>
</dbReference>
<protein>
    <recommendedName>
        <fullName evidence="2">PDZ domain-containing protein</fullName>
    </recommendedName>
</protein>
<feature type="domain" description="PDZ" evidence="2">
    <location>
        <begin position="107"/>
        <end position="202"/>
    </location>
</feature>
<sequence length="1052" mass="114657">MSSCSSVVFIPGDEAKQFISHTLDPQTASSPVPPEITCSNVEPSLTKPVITTTPTTTTTTATTATTTTATTEHGDSYVFDSHPNQQTYTTIIDSETLSATLWGPPRTVTLHRSEHVKSLGISIVGGKLDFSGPGNTIESCISGIFIKHVLPDSPAGRDGTLKTGDRILDVNGYDLRDASHDRAVEIIRAAQSPVHFIVQSLLDPANPTSSTIDYSSINVSHIPTNSLSQNKSLTTNQNLLINERKTDEFSKQYGHLNGDLFFIDIKRNITEINEPLGLSLIGHRDSNKLAVFVCDIQSGSLLDRDNRIRPGDQLLEVNGEILLGKAHSAVTPIIKSIKADTLNFVVLRNPDSINDMAFSNQHAAARIRVSTMASTGVQICSTSLKSPQKQISSLSSSLEPTPEQQTTNDVSHHAHVPRHQTDAYEYTNDEIENIKNKNSRTCSIPQTTTTTTKDEKLSVDEEMLKSSSSLSSNRIITTTDVQSDNNEVSSFNHNISSNATTTMLHSISSDISSPTRRFIPSSFDQQSSAYENDESMSTLLPSMTTTSSSVLMHEQANLEDDKYLENKIQSYKDISIDNQQTRASTTGNASEKNQNEVSPKNSFSVPQSNELESQKNNISPLDVNISSPNKQNKDDNSPEILALPIKTTANGAVTSPISIMSSSSSSSSSLSVSTPSSTEHTTRKSIASSSVQVPRRSSMSVQGTSITLILNKDQKGSFGLTLTQHDDAIWVQSVQPHGAADQQDIRAGDQLVQINGTPVEVLKFNDIQDMLEHANSNQIHLTCLPYREPQTQPVVVSINQAESLPTLIPNDMDTISEDDPRVRSILVGQETLVEIDRGHSGLGLSVVGGSDTQLSAIIIHDIYEGCAVQRDGRLLVGDQILEVNSIDLRSATHEEAIEALRQATTVVRILVLRGKALDEMTNEQDKFDIITIDLIKKSGKGLGFSIIGRRHGYGVFISHILEGGCAEKDGRLMSGDLILEVNGQDLRTAAYEHVAYTLKTLPHGRVNIKIGRLKPSVRVQNRPNSVPNERKNRSRSSSSNFRRSSATKINDR</sequence>
<dbReference type="EMBL" id="CAJOBP010003684">
    <property type="protein sequence ID" value="CAF4414764.1"/>
    <property type="molecule type" value="Genomic_DNA"/>
</dbReference>
<keyword evidence="4" id="KW-1185">Reference proteome</keyword>